<reference evidence="3" key="1">
    <citation type="submission" date="2021-01" db="EMBL/GenBank/DDBJ databases">
        <title>Genome public.</title>
        <authorList>
            <person name="Liu C."/>
            <person name="Sun Q."/>
        </authorList>
    </citation>
    <scope>NUCLEOTIDE SEQUENCE [LARGE SCALE GENOMIC DNA]</scope>
    <source>
        <strain evidence="3">YIM B02567</strain>
    </source>
</reference>
<feature type="domain" description="DinB-like" evidence="1">
    <location>
        <begin position="18"/>
        <end position="175"/>
    </location>
</feature>
<dbReference type="EMBL" id="JAENHK010000008">
    <property type="protein sequence ID" value="MBK1896003.1"/>
    <property type="molecule type" value="Genomic_DNA"/>
</dbReference>
<dbReference type="SUPFAM" id="SSF109854">
    <property type="entry name" value="DinB/YfiT-like putative metalloenzymes"/>
    <property type="match status" value="1"/>
</dbReference>
<dbReference type="Gene3D" id="1.20.120.450">
    <property type="entry name" value="dinb family like domain"/>
    <property type="match status" value="1"/>
</dbReference>
<dbReference type="Proteomes" id="UP000628669">
    <property type="component" value="Unassembled WGS sequence"/>
</dbReference>
<protein>
    <submittedName>
        <fullName evidence="2">DinB family protein</fullName>
    </submittedName>
</protein>
<dbReference type="InterPro" id="IPR024775">
    <property type="entry name" value="DinB-like"/>
</dbReference>
<accession>A0ABS1FU92</accession>
<organism evidence="2 3">
    <name type="scientific">Chryseobacterium paridis</name>
    <dbReference type="NCBI Taxonomy" id="2800328"/>
    <lineage>
        <taxon>Bacteria</taxon>
        <taxon>Pseudomonadati</taxon>
        <taxon>Bacteroidota</taxon>
        <taxon>Flavobacteriia</taxon>
        <taxon>Flavobacteriales</taxon>
        <taxon>Weeksellaceae</taxon>
        <taxon>Chryseobacterium group</taxon>
        <taxon>Chryseobacterium</taxon>
    </lineage>
</organism>
<sequence length="182" mass="21077">MKISSSQLIAELKNITQNNIQYVETLLQKTDRELNHRVSENSWSILECIEHLNLYGHFYIPEISKRIQASTSSPKSTFSPGILGNYFAKMMLPKEKPNPMKTLKTMNPIHSKLDKEVLNEFIKQQQQLLILLDQSKNINLEKIKTSISISKLIKLKLGDTLRFVIYHHIRHIGQAKRILKNA</sequence>
<evidence type="ECO:0000313" key="3">
    <source>
        <dbReference type="Proteomes" id="UP000628669"/>
    </source>
</evidence>
<name>A0ABS1FU92_9FLAO</name>
<comment type="caution">
    <text evidence="2">The sequence shown here is derived from an EMBL/GenBank/DDBJ whole genome shotgun (WGS) entry which is preliminary data.</text>
</comment>
<keyword evidence="3" id="KW-1185">Reference proteome</keyword>
<dbReference type="RefSeq" id="WP_200245357.1">
    <property type="nucleotide sequence ID" value="NZ_JAENHK010000008.1"/>
</dbReference>
<evidence type="ECO:0000259" key="1">
    <source>
        <dbReference type="Pfam" id="PF12867"/>
    </source>
</evidence>
<gene>
    <name evidence="2" type="ORF">JHL15_09590</name>
</gene>
<evidence type="ECO:0000313" key="2">
    <source>
        <dbReference type="EMBL" id="MBK1896003.1"/>
    </source>
</evidence>
<dbReference type="Pfam" id="PF12867">
    <property type="entry name" value="DinB_2"/>
    <property type="match status" value="1"/>
</dbReference>
<dbReference type="InterPro" id="IPR034660">
    <property type="entry name" value="DinB/YfiT-like"/>
</dbReference>
<proteinExistence type="predicted"/>